<feature type="domain" description="ABC transmembrane type-1" evidence="8">
    <location>
        <begin position="79"/>
        <end position="261"/>
    </location>
</feature>
<dbReference type="InterPro" id="IPR035906">
    <property type="entry name" value="MetI-like_sf"/>
</dbReference>
<evidence type="ECO:0000313" key="10">
    <source>
        <dbReference type="Proteomes" id="UP000196027"/>
    </source>
</evidence>
<comment type="subcellular location">
    <subcellularLocation>
        <location evidence="1 7">Cell membrane</location>
        <topology evidence="1 7">Multi-pass membrane protein</topology>
    </subcellularLocation>
</comment>
<gene>
    <name evidence="9" type="primary">phnE</name>
    <name evidence="9" type="ORF">OLMES_5443</name>
</gene>
<evidence type="ECO:0000313" key="9">
    <source>
        <dbReference type="EMBL" id="ARU59423.1"/>
    </source>
</evidence>
<keyword evidence="6 7" id="KW-0472">Membrane</keyword>
<feature type="transmembrane region" description="Helical" evidence="7">
    <location>
        <begin position="216"/>
        <end position="232"/>
    </location>
</feature>
<keyword evidence="5 7" id="KW-1133">Transmembrane helix</keyword>
<evidence type="ECO:0000256" key="5">
    <source>
        <dbReference type="ARBA" id="ARBA00022989"/>
    </source>
</evidence>
<keyword evidence="2 7" id="KW-0813">Transport</keyword>
<dbReference type="Proteomes" id="UP000196027">
    <property type="component" value="Chromosome"/>
</dbReference>
<proteinExistence type="inferred from homology"/>
<evidence type="ECO:0000256" key="2">
    <source>
        <dbReference type="ARBA" id="ARBA00022448"/>
    </source>
</evidence>
<keyword evidence="4 7" id="KW-0812">Transmembrane</keyword>
<feature type="transmembrane region" description="Helical" evidence="7">
    <location>
        <begin position="85"/>
        <end position="109"/>
    </location>
</feature>
<reference evidence="9 10" key="1">
    <citation type="submission" date="2017-05" db="EMBL/GenBank/DDBJ databases">
        <title>Genomic insights into alkan degradation activity of Oleiphilus messinensis.</title>
        <authorList>
            <person name="Kozyavkin S.A."/>
            <person name="Slesarev A.I."/>
            <person name="Golyshin P.N."/>
            <person name="Korzhenkov A."/>
            <person name="Golyshina O.N."/>
            <person name="Toshchakov S.V."/>
        </authorList>
    </citation>
    <scope>NUCLEOTIDE SEQUENCE [LARGE SCALE GENOMIC DNA]</scope>
    <source>
        <strain evidence="9 10">ME102</strain>
    </source>
</reference>
<dbReference type="Gene3D" id="1.10.3720.10">
    <property type="entry name" value="MetI-like"/>
    <property type="match status" value="1"/>
</dbReference>
<evidence type="ECO:0000256" key="7">
    <source>
        <dbReference type="RuleBase" id="RU363032"/>
    </source>
</evidence>
<comment type="similarity">
    <text evidence="7">Belongs to the binding-protein-dependent transport system permease family.</text>
</comment>
<name>A0A1Y0IJ13_9GAMM</name>
<dbReference type="SUPFAM" id="SSF161098">
    <property type="entry name" value="MetI-like"/>
    <property type="match status" value="1"/>
</dbReference>
<dbReference type="InterPro" id="IPR005769">
    <property type="entry name" value="PhnE/PtxC"/>
</dbReference>
<evidence type="ECO:0000256" key="1">
    <source>
        <dbReference type="ARBA" id="ARBA00004651"/>
    </source>
</evidence>
<feature type="transmembrane region" description="Helical" evidence="7">
    <location>
        <begin position="130"/>
        <end position="153"/>
    </location>
</feature>
<dbReference type="CDD" id="cd06261">
    <property type="entry name" value="TM_PBP2"/>
    <property type="match status" value="1"/>
</dbReference>
<dbReference type="KEGG" id="ome:OLMES_5443"/>
<dbReference type="GO" id="GO:0005886">
    <property type="term" value="C:plasma membrane"/>
    <property type="evidence" value="ECO:0007669"/>
    <property type="project" value="UniProtKB-SubCell"/>
</dbReference>
<dbReference type="InterPro" id="IPR000515">
    <property type="entry name" value="MetI-like"/>
</dbReference>
<dbReference type="PANTHER" id="PTHR30043:SF1">
    <property type="entry name" value="ABC TRANSPORT SYSTEM PERMEASE PROTEIN P69"/>
    <property type="match status" value="1"/>
</dbReference>
<evidence type="ECO:0000256" key="3">
    <source>
        <dbReference type="ARBA" id="ARBA00022475"/>
    </source>
</evidence>
<dbReference type="GO" id="GO:0015416">
    <property type="term" value="F:ABC-type phosphonate transporter activity"/>
    <property type="evidence" value="ECO:0007669"/>
    <property type="project" value="InterPro"/>
</dbReference>
<protein>
    <submittedName>
        <fullName evidence="9">Phosphonate ABC transporter permease</fullName>
    </submittedName>
</protein>
<feature type="transmembrane region" description="Helical" evidence="7">
    <location>
        <begin position="238"/>
        <end position="260"/>
    </location>
</feature>
<dbReference type="EMBL" id="CP021425">
    <property type="protein sequence ID" value="ARU59423.1"/>
    <property type="molecule type" value="Genomic_DNA"/>
</dbReference>
<evidence type="ECO:0000256" key="6">
    <source>
        <dbReference type="ARBA" id="ARBA00023136"/>
    </source>
</evidence>
<keyword evidence="3" id="KW-1003">Cell membrane</keyword>
<feature type="transmembrane region" description="Helical" evidence="7">
    <location>
        <begin position="189"/>
        <end position="209"/>
    </location>
</feature>
<accession>A0A1Y0IJ13</accession>
<dbReference type="Pfam" id="PF00528">
    <property type="entry name" value="BPD_transp_1"/>
    <property type="match status" value="1"/>
</dbReference>
<dbReference type="NCBIfam" id="TIGR01097">
    <property type="entry name" value="PhnE"/>
    <property type="match status" value="1"/>
</dbReference>
<sequence>MSSNAMGSSPRHQEILKGRANQVGKGIAWLVMVLILAWAWQGAEMNPISLWQDADNMWTLIQDFVPPDFTDWKLYVSEMIVTIQIALWGTLLAVIVAIPFGILCSENIAPWWIVQPTRRLMDAARAINEMVFAMLFVVAVGLGPFAGVLALFVHTTGVLAKLFSEAVEAIDPGPVEGVRATGATRIQEIIYGVLPQVLPLWISFSLYRFESNVRSASVVGMVGAGGIGVILWESIRGFTFPQTGAVILIIIVSVTALDVMSQQIRKRFI</sequence>
<dbReference type="AlphaFoldDB" id="A0A1Y0IJ13"/>
<dbReference type="PANTHER" id="PTHR30043">
    <property type="entry name" value="PHOSPHONATES TRANSPORT SYSTEM PERMEASE PROTEIN"/>
    <property type="match status" value="1"/>
</dbReference>
<dbReference type="PROSITE" id="PS50928">
    <property type="entry name" value="ABC_TM1"/>
    <property type="match status" value="1"/>
</dbReference>
<evidence type="ECO:0000259" key="8">
    <source>
        <dbReference type="PROSITE" id="PS50928"/>
    </source>
</evidence>
<organism evidence="9 10">
    <name type="scientific">Oleiphilus messinensis</name>
    <dbReference type="NCBI Taxonomy" id="141451"/>
    <lineage>
        <taxon>Bacteria</taxon>
        <taxon>Pseudomonadati</taxon>
        <taxon>Pseudomonadota</taxon>
        <taxon>Gammaproteobacteria</taxon>
        <taxon>Oceanospirillales</taxon>
        <taxon>Oleiphilaceae</taxon>
        <taxon>Oleiphilus</taxon>
    </lineage>
</organism>
<keyword evidence="10" id="KW-1185">Reference proteome</keyword>
<feature type="transmembrane region" description="Helical" evidence="7">
    <location>
        <begin position="20"/>
        <end position="40"/>
    </location>
</feature>
<evidence type="ECO:0000256" key="4">
    <source>
        <dbReference type="ARBA" id="ARBA00022692"/>
    </source>
</evidence>